<reference evidence="1 2" key="1">
    <citation type="submission" date="2019-10" db="EMBL/GenBank/DDBJ databases">
        <title>Evaluation of single-gene subtyping targets for Pseudomonas.</title>
        <authorList>
            <person name="Reichler S.J."/>
            <person name="Orsi R.H."/>
            <person name="Wiedmann M."/>
            <person name="Martin N.H."/>
            <person name="Murphy S.I."/>
        </authorList>
    </citation>
    <scope>NUCLEOTIDE SEQUENCE [LARGE SCALE GENOMIC DNA]</scope>
    <source>
        <strain evidence="1 2">FSL R10-1984</strain>
    </source>
</reference>
<sequence length="141" mass="16091">MSWFSKKKPPQNPLETGMQLGVEIIDMQLRLAANSKDFYDRLHTDYALGYCFGIYQAALEVVEKGSISAETYNKYIRTGFIRTFANENIGTRNFDYIRQRIQQPDCAVGRNDGAAEYVEFYNKKTTRGYALVQFLLSGAST</sequence>
<dbReference type="Proteomes" id="UP000437970">
    <property type="component" value="Unassembled WGS sequence"/>
</dbReference>
<proteinExistence type="predicted"/>
<dbReference type="EMBL" id="WIVW01000001">
    <property type="protein sequence ID" value="MQU25118.1"/>
    <property type="molecule type" value="Genomic_DNA"/>
</dbReference>
<evidence type="ECO:0000313" key="1">
    <source>
        <dbReference type="EMBL" id="MQU25118.1"/>
    </source>
</evidence>
<gene>
    <name evidence="1" type="ORF">GHO29_01375</name>
</gene>
<organism evidence="1 2">
    <name type="scientific">Pseudomonas helleri</name>
    <dbReference type="NCBI Taxonomy" id="1608996"/>
    <lineage>
        <taxon>Bacteria</taxon>
        <taxon>Pseudomonadati</taxon>
        <taxon>Pseudomonadota</taxon>
        <taxon>Gammaproteobacteria</taxon>
        <taxon>Pseudomonadales</taxon>
        <taxon>Pseudomonadaceae</taxon>
        <taxon>Pseudomonas</taxon>
    </lineage>
</organism>
<protein>
    <submittedName>
        <fullName evidence="1">Uncharacterized protein</fullName>
    </submittedName>
</protein>
<evidence type="ECO:0000313" key="2">
    <source>
        <dbReference type="Proteomes" id="UP000437970"/>
    </source>
</evidence>
<dbReference type="RefSeq" id="WP_141232444.1">
    <property type="nucleotide sequence ID" value="NZ_WIVW01000001.1"/>
</dbReference>
<name>A0A7X1XV22_9PSED</name>
<accession>A0A7X1XV22</accession>
<dbReference type="AlphaFoldDB" id="A0A7X1XV22"/>
<comment type="caution">
    <text evidence="1">The sequence shown here is derived from an EMBL/GenBank/DDBJ whole genome shotgun (WGS) entry which is preliminary data.</text>
</comment>